<feature type="chain" id="PRO_5047164106" evidence="2">
    <location>
        <begin position="23"/>
        <end position="291"/>
    </location>
</feature>
<dbReference type="Pfam" id="PF00497">
    <property type="entry name" value="SBP_bac_3"/>
    <property type="match status" value="1"/>
</dbReference>
<dbReference type="PROSITE" id="PS51257">
    <property type="entry name" value="PROKAR_LIPOPROTEIN"/>
    <property type="match status" value="1"/>
</dbReference>
<sequence length="291" mass="31691">MRKRIAMILAAVLLIGSLGGCASSKSSSENEEGSSSKDTLKVAMDLKFPPFSGTDENGEPEGLEVDIAYALGEYLDRDIEIINTDFSMLITALETGEADVVISDMAVKEERKEKVDFSDPYRYGRTLALVNKDFAQENNITNDMSPEEFFSIEGERIVGLSGTISVSVPQSYGAQVEEVTEIASALMEINQNTADVLVGANTILGDHAANPDTTIVYEGIKEYSQSAMAVKKGNTELLEQLNAFIQTMYEDGGFYMEAGDKYDDAIGEYLQDDSKGLEYLIYPPKGGTPEV</sequence>
<evidence type="ECO:0000259" key="3">
    <source>
        <dbReference type="SMART" id="SM00062"/>
    </source>
</evidence>
<evidence type="ECO:0000256" key="2">
    <source>
        <dbReference type="SAM" id="SignalP"/>
    </source>
</evidence>
<dbReference type="SMART" id="SM00062">
    <property type="entry name" value="PBPb"/>
    <property type="match status" value="1"/>
</dbReference>
<name>A0ABN6YY68_9FIRM</name>
<feature type="signal peptide" evidence="2">
    <location>
        <begin position="1"/>
        <end position="22"/>
    </location>
</feature>
<organism evidence="4 5">
    <name type="scientific">Claveliimonas bilis</name>
    <dbReference type="NCBI Taxonomy" id="3028070"/>
    <lineage>
        <taxon>Bacteria</taxon>
        <taxon>Bacillati</taxon>
        <taxon>Bacillota</taxon>
        <taxon>Clostridia</taxon>
        <taxon>Lachnospirales</taxon>
        <taxon>Lachnospiraceae</taxon>
        <taxon>Claveliimonas</taxon>
    </lineage>
</organism>
<evidence type="ECO:0000313" key="5">
    <source>
        <dbReference type="Proteomes" id="UP001305815"/>
    </source>
</evidence>
<dbReference type="Proteomes" id="UP001305815">
    <property type="component" value="Chromosome"/>
</dbReference>
<dbReference type="PANTHER" id="PTHR35936:SF38">
    <property type="entry name" value="GLUTAMINE-BINDING PERIPLASMIC PROTEIN"/>
    <property type="match status" value="1"/>
</dbReference>
<dbReference type="EMBL" id="AP027742">
    <property type="protein sequence ID" value="BDZ78336.1"/>
    <property type="molecule type" value="Genomic_DNA"/>
</dbReference>
<gene>
    <name evidence="4" type="ORF">Lac1_25190</name>
</gene>
<reference evidence="5" key="1">
    <citation type="journal article" date="2023" name="Int. J. Syst. Evol. Microbiol.">
        <title>Claveliimonas bilis gen. nov., sp. nov., deoxycholic acid-producing bacteria isolated from human faeces, and reclassification of Sellimonas monacensis Zenner et al. 2021 as Claveliimonas monacensis comb. nov.</title>
        <authorList>
            <person name="Hisatomi A."/>
            <person name="Kastawa N.W.E.P.G."/>
            <person name="Song I."/>
            <person name="Ohkuma M."/>
            <person name="Fukiya S."/>
            <person name="Sakamoto M."/>
        </authorList>
    </citation>
    <scope>NUCLEOTIDE SEQUENCE [LARGE SCALE GENOMIC DNA]</scope>
    <source>
        <strain evidence="5">12BBH14</strain>
    </source>
</reference>
<proteinExistence type="predicted"/>
<dbReference type="RefSeq" id="WP_256193684.1">
    <property type="nucleotide sequence ID" value="NZ_AP027742.1"/>
</dbReference>
<keyword evidence="1 2" id="KW-0732">Signal</keyword>
<evidence type="ECO:0000313" key="4">
    <source>
        <dbReference type="EMBL" id="BDZ78336.1"/>
    </source>
</evidence>
<protein>
    <submittedName>
        <fullName evidence="4">Amino acid ABC transporter substrate-binding protein</fullName>
    </submittedName>
</protein>
<keyword evidence="5" id="KW-1185">Reference proteome</keyword>
<accession>A0ABN6YY68</accession>
<feature type="domain" description="Solute-binding protein family 3/N-terminal" evidence="3">
    <location>
        <begin position="39"/>
        <end position="273"/>
    </location>
</feature>
<dbReference type="PANTHER" id="PTHR35936">
    <property type="entry name" value="MEMBRANE-BOUND LYTIC MUREIN TRANSGLYCOSYLASE F"/>
    <property type="match status" value="1"/>
</dbReference>
<evidence type="ECO:0000256" key="1">
    <source>
        <dbReference type="ARBA" id="ARBA00022729"/>
    </source>
</evidence>
<dbReference type="InterPro" id="IPR001638">
    <property type="entry name" value="Solute-binding_3/MltF_N"/>
</dbReference>